<dbReference type="Proteomes" id="UP001081283">
    <property type="component" value="Unassembled WGS sequence"/>
</dbReference>
<dbReference type="InterPro" id="IPR009593">
    <property type="entry name" value="DUF1203"/>
</dbReference>
<sequence length="156" mass="16948">MQIRFEPMDMATAEHLRGGGADSYGNVAERKVSDGAGVPCRCCMRLVGKGEPYLVAAWRPFSATHAYAETGPVFLHAEPCTAATVEPDQLPAFLESPDYILRGYDADERIVYGTGGVIRREAIPARIRQLLGAPGVKAVHIRSSRNNCYHCKAVAD</sequence>
<evidence type="ECO:0000313" key="1">
    <source>
        <dbReference type="EMBL" id="MCY0095250.1"/>
    </source>
</evidence>
<dbReference type="RefSeq" id="WP_267613139.1">
    <property type="nucleotide sequence ID" value="NZ_JAOVZQ010000001.1"/>
</dbReference>
<name>A0ABT3YHM8_9HYPH</name>
<proteinExistence type="predicted"/>
<dbReference type="EMBL" id="JAOVZQ010000001">
    <property type="protein sequence ID" value="MCY0095250.1"/>
    <property type="molecule type" value="Genomic_DNA"/>
</dbReference>
<protein>
    <submittedName>
        <fullName evidence="1">DUF1203 domain-containing protein</fullName>
    </submittedName>
</protein>
<organism evidence="1 2">
    <name type="scientific">Hoeflea ulvae</name>
    <dbReference type="NCBI Taxonomy" id="2983764"/>
    <lineage>
        <taxon>Bacteria</taxon>
        <taxon>Pseudomonadati</taxon>
        <taxon>Pseudomonadota</taxon>
        <taxon>Alphaproteobacteria</taxon>
        <taxon>Hyphomicrobiales</taxon>
        <taxon>Rhizobiaceae</taxon>
        <taxon>Hoeflea</taxon>
    </lineage>
</organism>
<evidence type="ECO:0000313" key="2">
    <source>
        <dbReference type="Proteomes" id="UP001081283"/>
    </source>
</evidence>
<keyword evidence="2" id="KW-1185">Reference proteome</keyword>
<dbReference type="Pfam" id="PF06718">
    <property type="entry name" value="DUF1203"/>
    <property type="match status" value="1"/>
</dbReference>
<accession>A0ABT3YHM8</accession>
<reference evidence="1" key="1">
    <citation type="submission" date="2022-10" db="EMBL/GenBank/DDBJ databases">
        <title>Hoeflea sp. J2-29, isolated from marine algae.</title>
        <authorList>
            <person name="Kristyanto S."/>
            <person name="Kim J.M."/>
            <person name="Jeon C.O."/>
        </authorList>
    </citation>
    <scope>NUCLEOTIDE SEQUENCE</scope>
    <source>
        <strain evidence="1">J2-29</strain>
    </source>
</reference>
<dbReference type="PIRSF" id="PIRSF034110">
    <property type="entry name" value="DUF1203"/>
    <property type="match status" value="1"/>
</dbReference>
<gene>
    <name evidence="1" type="ORF">OEG82_14640</name>
</gene>
<comment type="caution">
    <text evidence="1">The sequence shown here is derived from an EMBL/GenBank/DDBJ whole genome shotgun (WGS) entry which is preliminary data.</text>
</comment>